<evidence type="ECO:0000259" key="5">
    <source>
        <dbReference type="PROSITE" id="PS50853"/>
    </source>
</evidence>
<proteinExistence type="predicted"/>
<dbReference type="InterPro" id="IPR036116">
    <property type="entry name" value="FN3_sf"/>
</dbReference>
<dbReference type="Pfam" id="PF13927">
    <property type="entry name" value="Ig_3"/>
    <property type="match status" value="2"/>
</dbReference>
<dbReference type="EMBL" id="QKKF02027689">
    <property type="protein sequence ID" value="RZF35719.1"/>
    <property type="molecule type" value="Genomic_DNA"/>
</dbReference>
<dbReference type="InterPro" id="IPR013783">
    <property type="entry name" value="Ig-like_fold"/>
</dbReference>
<feature type="domain" description="Ig-like" evidence="4">
    <location>
        <begin position="46"/>
        <end position="133"/>
    </location>
</feature>
<evidence type="ECO:0000256" key="3">
    <source>
        <dbReference type="SAM" id="SignalP"/>
    </source>
</evidence>
<dbReference type="GO" id="GO:0030424">
    <property type="term" value="C:axon"/>
    <property type="evidence" value="ECO:0007669"/>
    <property type="project" value="TreeGrafter"/>
</dbReference>
<feature type="transmembrane region" description="Helical" evidence="2">
    <location>
        <begin position="491"/>
        <end position="512"/>
    </location>
</feature>
<evidence type="ECO:0000259" key="4">
    <source>
        <dbReference type="PROSITE" id="PS50835"/>
    </source>
</evidence>
<name>A0A482WQ37_LAOST</name>
<feature type="domain" description="Ig-like" evidence="4">
    <location>
        <begin position="233"/>
        <end position="321"/>
    </location>
</feature>
<evidence type="ECO:0000313" key="6">
    <source>
        <dbReference type="EMBL" id="RZF35719.1"/>
    </source>
</evidence>
<keyword evidence="3" id="KW-0732">Signal</keyword>
<reference evidence="6 7" key="1">
    <citation type="journal article" date="2017" name="Gigascience">
        <title>Genome sequence of the small brown planthopper, Laodelphax striatellus.</title>
        <authorList>
            <person name="Zhu J."/>
            <person name="Jiang F."/>
            <person name="Wang X."/>
            <person name="Yang P."/>
            <person name="Bao Y."/>
            <person name="Zhao W."/>
            <person name="Wang W."/>
            <person name="Lu H."/>
            <person name="Wang Q."/>
            <person name="Cui N."/>
            <person name="Li J."/>
            <person name="Chen X."/>
            <person name="Luo L."/>
            <person name="Yu J."/>
            <person name="Kang L."/>
            <person name="Cui F."/>
        </authorList>
    </citation>
    <scope>NUCLEOTIDE SEQUENCE [LARGE SCALE GENOMIC DNA]</scope>
    <source>
        <strain evidence="6">Lst14</strain>
    </source>
</reference>
<dbReference type="InterPro" id="IPR007110">
    <property type="entry name" value="Ig-like_dom"/>
</dbReference>
<dbReference type="FunCoup" id="A0A482WQ37">
    <property type="interactions" value="24"/>
</dbReference>
<dbReference type="AlphaFoldDB" id="A0A482WQ37"/>
<evidence type="ECO:0000256" key="1">
    <source>
        <dbReference type="ARBA" id="ARBA00023319"/>
    </source>
</evidence>
<dbReference type="GO" id="GO:0043025">
    <property type="term" value="C:neuronal cell body"/>
    <property type="evidence" value="ECO:0007669"/>
    <property type="project" value="TreeGrafter"/>
</dbReference>
<dbReference type="FunFam" id="2.60.40.10:FF:001233">
    <property type="entry name" value="Uncharacterized protein, isoform B"/>
    <property type="match status" value="1"/>
</dbReference>
<dbReference type="CDD" id="cd00063">
    <property type="entry name" value="FN3"/>
    <property type="match status" value="1"/>
</dbReference>
<keyword evidence="7" id="KW-1185">Reference proteome</keyword>
<evidence type="ECO:0000313" key="7">
    <source>
        <dbReference type="Proteomes" id="UP000291343"/>
    </source>
</evidence>
<dbReference type="PANTHER" id="PTHR45080:SF33">
    <property type="entry name" value="IG-LIKE DOMAIN-CONTAINING PROTEIN"/>
    <property type="match status" value="1"/>
</dbReference>
<dbReference type="STRING" id="195883.A0A482WQ37"/>
<dbReference type="GO" id="GO:0008046">
    <property type="term" value="F:axon guidance receptor activity"/>
    <property type="evidence" value="ECO:0007669"/>
    <property type="project" value="TreeGrafter"/>
</dbReference>
<dbReference type="InterPro" id="IPR036179">
    <property type="entry name" value="Ig-like_dom_sf"/>
</dbReference>
<dbReference type="PROSITE" id="PS50853">
    <property type="entry name" value="FN3"/>
    <property type="match status" value="1"/>
</dbReference>
<dbReference type="InterPro" id="IPR003599">
    <property type="entry name" value="Ig_sub"/>
</dbReference>
<keyword evidence="2" id="KW-0812">Transmembrane</keyword>
<dbReference type="Gene3D" id="2.60.40.10">
    <property type="entry name" value="Immunoglobulins"/>
    <property type="match status" value="4"/>
</dbReference>
<dbReference type="GO" id="GO:0007156">
    <property type="term" value="P:homophilic cell adhesion via plasma membrane adhesion molecules"/>
    <property type="evidence" value="ECO:0007669"/>
    <property type="project" value="TreeGrafter"/>
</dbReference>
<feature type="domain" description="Ig-like" evidence="4">
    <location>
        <begin position="142"/>
        <end position="228"/>
    </location>
</feature>
<evidence type="ECO:0000256" key="2">
    <source>
        <dbReference type="SAM" id="Phobius"/>
    </source>
</evidence>
<protein>
    <submittedName>
        <fullName evidence="6">Uncharacterized protein</fullName>
    </submittedName>
</protein>
<accession>A0A482WQ37</accession>
<dbReference type="PROSITE" id="PS50835">
    <property type="entry name" value="IG_LIKE"/>
    <property type="match status" value="3"/>
</dbReference>
<dbReference type="GO" id="GO:0005886">
    <property type="term" value="C:plasma membrane"/>
    <property type="evidence" value="ECO:0007669"/>
    <property type="project" value="TreeGrafter"/>
</dbReference>
<gene>
    <name evidence="6" type="ORF">LSTR_LSTR009587</name>
</gene>
<dbReference type="InterPro" id="IPR003598">
    <property type="entry name" value="Ig_sub2"/>
</dbReference>
<keyword evidence="2" id="KW-0472">Membrane</keyword>
<dbReference type="SUPFAM" id="SSF49265">
    <property type="entry name" value="Fibronectin type III"/>
    <property type="match status" value="1"/>
</dbReference>
<dbReference type="CDD" id="cd00096">
    <property type="entry name" value="Ig"/>
    <property type="match status" value="2"/>
</dbReference>
<dbReference type="InterPro" id="IPR003961">
    <property type="entry name" value="FN3_dom"/>
</dbReference>
<organism evidence="6 7">
    <name type="scientific">Laodelphax striatellus</name>
    <name type="common">Small brown planthopper</name>
    <name type="synonym">Delphax striatella</name>
    <dbReference type="NCBI Taxonomy" id="195883"/>
    <lineage>
        <taxon>Eukaryota</taxon>
        <taxon>Metazoa</taxon>
        <taxon>Ecdysozoa</taxon>
        <taxon>Arthropoda</taxon>
        <taxon>Hexapoda</taxon>
        <taxon>Insecta</taxon>
        <taxon>Pterygota</taxon>
        <taxon>Neoptera</taxon>
        <taxon>Paraneoptera</taxon>
        <taxon>Hemiptera</taxon>
        <taxon>Auchenorrhyncha</taxon>
        <taxon>Fulgoroidea</taxon>
        <taxon>Delphacidae</taxon>
        <taxon>Criomorphinae</taxon>
        <taxon>Laodelphax</taxon>
    </lineage>
</organism>
<dbReference type="PANTHER" id="PTHR45080">
    <property type="entry name" value="CONTACTIN 5"/>
    <property type="match status" value="1"/>
</dbReference>
<feature type="domain" description="Fibronectin type-III" evidence="5">
    <location>
        <begin position="363"/>
        <end position="460"/>
    </location>
</feature>
<dbReference type="SMART" id="SM00409">
    <property type="entry name" value="IG"/>
    <property type="match status" value="3"/>
</dbReference>
<feature type="signal peptide" evidence="3">
    <location>
        <begin position="1"/>
        <end position="25"/>
    </location>
</feature>
<keyword evidence="1" id="KW-0393">Immunoglobulin domain</keyword>
<dbReference type="GO" id="GO:0050808">
    <property type="term" value="P:synapse organization"/>
    <property type="evidence" value="ECO:0007669"/>
    <property type="project" value="TreeGrafter"/>
</dbReference>
<dbReference type="InParanoid" id="A0A482WQ37"/>
<dbReference type="OrthoDB" id="6159398at2759"/>
<feature type="chain" id="PRO_5019816425" evidence="3">
    <location>
        <begin position="26"/>
        <end position="513"/>
    </location>
</feature>
<dbReference type="Proteomes" id="UP000291343">
    <property type="component" value="Unassembled WGS sequence"/>
</dbReference>
<dbReference type="SMR" id="A0A482WQ37"/>
<sequence>MGTRSMIPVLLLSVLLECFHHFVTGSPAAQLGGPSHEYSVGPTNTPSFATKGKTFRIVTKDTVVLPCEVVNAGGYILAWKRGIAILTAGTIKVTPDDRFRLVDGYNLEIRDVHPQDAGDYICQIATLHPMEITHTLEILVPPRIHSVTSQGNVDVKKGQTVVLECRASGNPVPKITWSRKNNVLPSGDKTVEGFSISIDQATRHQAGLYVCTASNGVGEPAVGEINVHVLYPPEIEVEKSWVHSGEGYEAQLVCIVHAEPTAEVLWYRDTLRLDTTERRIMEVRGSRHTLVISRVQASDFGNYSCVADNQVGKAREYLELSGKPNPAVFRSHPNGRFKDSYNLTWTVTSYTPIEEFKLYFRRMPTPVVPGQVSQPQYQLSKRPIRRQNDTWSIGSNGLRALDEWNDVILPAAPSEQYTQQMSYLIRNLEPALHYEARVQAKNRFGWSHISDTFHFSTRGEESNYLEPSPEPAVFSDPEMRDMGVRVMGRGAVQSSALACQFLTLASLLFLAFL</sequence>
<dbReference type="SUPFAM" id="SSF48726">
    <property type="entry name" value="Immunoglobulin"/>
    <property type="match status" value="3"/>
</dbReference>
<dbReference type="SMART" id="SM00408">
    <property type="entry name" value="IGc2"/>
    <property type="match status" value="3"/>
</dbReference>
<comment type="caution">
    <text evidence="6">The sequence shown here is derived from an EMBL/GenBank/DDBJ whole genome shotgun (WGS) entry which is preliminary data.</text>
</comment>
<dbReference type="InterPro" id="IPR050958">
    <property type="entry name" value="Cell_Adh-Cytoskel_Orgn"/>
</dbReference>
<keyword evidence="2" id="KW-1133">Transmembrane helix</keyword>
<dbReference type="FunFam" id="2.60.40.10:FF:001268">
    <property type="entry name" value="Blast:Protein CEPU-1"/>
    <property type="match status" value="1"/>
</dbReference>
<dbReference type="FunFam" id="2.60.40.10:FF:000877">
    <property type="entry name" value="CLUMA_CG002357, isoform A"/>
    <property type="match status" value="1"/>
</dbReference>